<proteinExistence type="inferred from homology"/>
<dbReference type="InterPro" id="IPR036291">
    <property type="entry name" value="NAD(P)-bd_dom_sf"/>
</dbReference>
<protein>
    <submittedName>
        <fullName evidence="4">Uncharacterized protein</fullName>
    </submittedName>
</protein>
<evidence type="ECO:0000256" key="2">
    <source>
        <dbReference type="ARBA" id="ARBA00022857"/>
    </source>
</evidence>
<comment type="caution">
    <text evidence="4">The sequence shown here is derived from an EMBL/GenBank/DDBJ whole genome shotgun (WGS) entry which is preliminary data.</text>
</comment>
<reference evidence="4" key="1">
    <citation type="submission" date="2023-03" db="EMBL/GenBank/DDBJ databases">
        <title>Massive genome expansion in bonnet fungi (Mycena s.s.) driven by repeated elements and novel gene families across ecological guilds.</title>
        <authorList>
            <consortium name="Lawrence Berkeley National Laboratory"/>
            <person name="Harder C.B."/>
            <person name="Miyauchi S."/>
            <person name="Viragh M."/>
            <person name="Kuo A."/>
            <person name="Thoen E."/>
            <person name="Andreopoulos B."/>
            <person name="Lu D."/>
            <person name="Skrede I."/>
            <person name="Drula E."/>
            <person name="Henrissat B."/>
            <person name="Morin E."/>
            <person name="Kohler A."/>
            <person name="Barry K."/>
            <person name="LaButti K."/>
            <person name="Morin E."/>
            <person name="Salamov A."/>
            <person name="Lipzen A."/>
            <person name="Mereny Z."/>
            <person name="Hegedus B."/>
            <person name="Baldrian P."/>
            <person name="Stursova M."/>
            <person name="Weitz H."/>
            <person name="Taylor A."/>
            <person name="Grigoriev I.V."/>
            <person name="Nagy L.G."/>
            <person name="Martin F."/>
            <person name="Kauserud H."/>
        </authorList>
    </citation>
    <scope>NUCLEOTIDE SEQUENCE</scope>
    <source>
        <strain evidence="4">9284</strain>
    </source>
</reference>
<dbReference type="InterPro" id="IPR052178">
    <property type="entry name" value="Sec_Metab_Biosynth_SDR"/>
</dbReference>
<sequence>MFSENVLQDYVVVITGGGSGLGQMFAKAFVQAGARVYISGRRRETLESTADMLNAIQAGSARYVVADNTRKEDLANLVRFVSDHEDRVDVLVNNAGTAIFDQPTPETDVNAGMEPNPFPVIKSDDPEAWGKQFAMFTWAPYSLTVDFIPLLAKAAKLGKGRGSVIMISSIAARFWNPYIALPGYSAAKAGLDHASMILAAKLHPWGIRINTISPGSFATDSNIPTNAAAMAHPSNDHRIPLQRSGTADDITPLAIFFASPGAQYITGQRMEVDGGLMLVANGTNRITPP</sequence>
<dbReference type="SUPFAM" id="SSF51735">
    <property type="entry name" value="NAD(P)-binding Rossmann-fold domains"/>
    <property type="match status" value="1"/>
</dbReference>
<dbReference type="InterPro" id="IPR002347">
    <property type="entry name" value="SDR_fam"/>
</dbReference>
<dbReference type="PANTHER" id="PTHR43618:SF8">
    <property type="entry name" value="7ALPHA-HYDROXYSTEROID DEHYDROGENASE"/>
    <property type="match status" value="1"/>
</dbReference>
<evidence type="ECO:0000313" key="4">
    <source>
        <dbReference type="EMBL" id="KAJ7622274.1"/>
    </source>
</evidence>
<name>A0AAD7FIG3_9AGAR</name>
<evidence type="ECO:0000313" key="5">
    <source>
        <dbReference type="Proteomes" id="UP001221142"/>
    </source>
</evidence>
<gene>
    <name evidence="4" type="ORF">FB45DRAFT_927396</name>
</gene>
<evidence type="ECO:0000256" key="3">
    <source>
        <dbReference type="ARBA" id="ARBA00023002"/>
    </source>
</evidence>
<keyword evidence="3" id="KW-0560">Oxidoreductase</keyword>
<comment type="similarity">
    <text evidence="1">Belongs to the short-chain dehydrogenases/reductases (SDR) family.</text>
</comment>
<dbReference type="CDD" id="cd05233">
    <property type="entry name" value="SDR_c"/>
    <property type="match status" value="1"/>
</dbReference>
<dbReference type="Gene3D" id="3.40.50.720">
    <property type="entry name" value="NAD(P)-binding Rossmann-like Domain"/>
    <property type="match status" value="1"/>
</dbReference>
<dbReference type="PANTHER" id="PTHR43618">
    <property type="entry name" value="7-ALPHA-HYDROXYSTEROID DEHYDROGENASE"/>
    <property type="match status" value="1"/>
</dbReference>
<dbReference type="PRINTS" id="PR00081">
    <property type="entry name" value="GDHRDH"/>
</dbReference>
<dbReference type="PRINTS" id="PR00080">
    <property type="entry name" value="SDRFAMILY"/>
</dbReference>
<evidence type="ECO:0000256" key="1">
    <source>
        <dbReference type="ARBA" id="ARBA00006484"/>
    </source>
</evidence>
<organism evidence="4 5">
    <name type="scientific">Roridomyces roridus</name>
    <dbReference type="NCBI Taxonomy" id="1738132"/>
    <lineage>
        <taxon>Eukaryota</taxon>
        <taxon>Fungi</taxon>
        <taxon>Dikarya</taxon>
        <taxon>Basidiomycota</taxon>
        <taxon>Agaricomycotina</taxon>
        <taxon>Agaricomycetes</taxon>
        <taxon>Agaricomycetidae</taxon>
        <taxon>Agaricales</taxon>
        <taxon>Marasmiineae</taxon>
        <taxon>Mycenaceae</taxon>
        <taxon>Roridomyces</taxon>
    </lineage>
</organism>
<keyword evidence="2" id="KW-0521">NADP</keyword>
<dbReference type="GO" id="GO:0016491">
    <property type="term" value="F:oxidoreductase activity"/>
    <property type="evidence" value="ECO:0007669"/>
    <property type="project" value="UniProtKB-KW"/>
</dbReference>
<dbReference type="Pfam" id="PF13561">
    <property type="entry name" value="adh_short_C2"/>
    <property type="match status" value="1"/>
</dbReference>
<dbReference type="EMBL" id="JARKIF010000015">
    <property type="protein sequence ID" value="KAJ7622274.1"/>
    <property type="molecule type" value="Genomic_DNA"/>
</dbReference>
<accession>A0AAD7FIG3</accession>
<dbReference type="Proteomes" id="UP001221142">
    <property type="component" value="Unassembled WGS sequence"/>
</dbReference>
<keyword evidence="5" id="KW-1185">Reference proteome</keyword>
<dbReference type="AlphaFoldDB" id="A0AAD7FIG3"/>